<feature type="compositionally biased region" description="Polar residues" evidence="1">
    <location>
        <begin position="84"/>
        <end position="93"/>
    </location>
</feature>
<feature type="compositionally biased region" description="Basic residues" evidence="1">
    <location>
        <begin position="640"/>
        <end position="649"/>
    </location>
</feature>
<feature type="region of interest" description="Disordered" evidence="1">
    <location>
        <begin position="194"/>
        <end position="774"/>
    </location>
</feature>
<name>A0ABM0JMX7_APLCA</name>
<gene>
    <name evidence="3" type="primary">LOC101853693</name>
</gene>
<feature type="compositionally biased region" description="Polar residues" evidence="1">
    <location>
        <begin position="34"/>
        <end position="44"/>
    </location>
</feature>
<dbReference type="GeneID" id="101853693"/>
<feature type="compositionally biased region" description="Polar residues" evidence="1">
    <location>
        <begin position="1025"/>
        <end position="1034"/>
    </location>
</feature>
<reference evidence="3" key="1">
    <citation type="submission" date="2025-08" db="UniProtKB">
        <authorList>
            <consortium name="RefSeq"/>
        </authorList>
    </citation>
    <scope>IDENTIFICATION</scope>
</reference>
<feature type="compositionally biased region" description="Low complexity" evidence="1">
    <location>
        <begin position="623"/>
        <end position="639"/>
    </location>
</feature>
<feature type="region of interest" description="Disordered" evidence="1">
    <location>
        <begin position="21"/>
        <end position="178"/>
    </location>
</feature>
<dbReference type="Proteomes" id="UP000694888">
    <property type="component" value="Unplaced"/>
</dbReference>
<feature type="compositionally biased region" description="Acidic residues" evidence="1">
    <location>
        <begin position="436"/>
        <end position="446"/>
    </location>
</feature>
<feature type="compositionally biased region" description="Polar residues" evidence="1">
    <location>
        <begin position="1082"/>
        <end position="1093"/>
    </location>
</feature>
<feature type="compositionally biased region" description="Low complexity" evidence="1">
    <location>
        <begin position="741"/>
        <end position="763"/>
    </location>
</feature>
<feature type="compositionally biased region" description="Polar residues" evidence="1">
    <location>
        <begin position="686"/>
        <end position="695"/>
    </location>
</feature>
<feature type="compositionally biased region" description="Low complexity" evidence="1">
    <location>
        <begin position="21"/>
        <end position="33"/>
    </location>
</feature>
<sequence>MSRRQSKTVSTITTTSFYSSSSSVQVTPGSASSRSRLTLDSSGDSPHWISGHESLFSTPKSLSPLKTRRKTTVVHTEIGFSGKGTPSKNSSQRKVGADEFKVPSLMFSSPPGVKTRSRRSSIYVSTKQASKQGTGESSRRHSTQPQTAKVQKQTAAVKRAGKKSNAKTSTTKITAEKVLLVDNDKFDPEVSFNMKSLALSPNVKENSSPPKKGKSSKAKSGSGTEIVKSVTSKTLLKKQKASSSPKVKKITSRSSANNVKVKGTNVASRKVTKSSSRSAKKVVDEEMEVISDQDAGVDGFDGSLESEGFTSLKAKTNSPGRKGKAKASKSPRGKSPKVSPLKNRKQSPSPPRKVRNSSRRLPETSETFESLTEVTTETLSTPQRSAKRAVSQKSTKKSRAGSKSPSKSLGSSSPAKAKATRGKRVTSASASKLESLDTEVQAEDESLLTPVRGTSKKTGIKSSSSKSRKSKGNTPEIGISVSSASTSSSVETQISASASKRQRSRSKTPLSKSSRKSAKKEAQASSGGPVSKSRRLSGKTPQSKSPRKSAEKELASSPKGKVLRNKTPKGKSPVVVLSYEITESPDKSLPRDGAEKFISPGKNKPKSSSKSKEVSVTPKRKSTAVSVSSSRKSQTSTSKRASKSPRKSPQRSARAGATPRTQKQLSGSRTLNITLETTGDEIISGMSKNKQNTSPRIRKTPKSNAADVRVSLEVSKQRSASKSAKSPVGTPPKSTQRITVSQHSHSKVSSLSNSSGRQSLRLNESPGKTRDAATPLVISERYRYPQISLSQVNTEKSSLLKSSTPYVYSHVDSDLRLPVDAPLSSVKRVAGSVETVNSTVDESSVGGLFSPLSRAGISSSLRRTVLRTVPALDRFAVQGSEYSASKQTATSGGIEYSSEITGSGRKRTTLAEIDTLPLKRSRLVDEEKEIDKVIGAMFSHQTPSLVESSSSEVVTESHTRNILYAEPEGKETVQARSYSIMQSGKALSGSYHNGNGFEAIDGKLDNEENEDDEEEEEEEEENGYVSYQTQSRNLRLSKKTEKNEEEEEEEDEEEEDEEDEENQESKYHAESFESNDADMTLVHSSQSQRCTIL</sequence>
<evidence type="ECO:0000313" key="3">
    <source>
        <dbReference type="RefSeq" id="XP_005097438.1"/>
    </source>
</evidence>
<feature type="compositionally biased region" description="Polar residues" evidence="1">
    <location>
        <begin position="143"/>
        <end position="154"/>
    </location>
</feature>
<feature type="compositionally biased region" description="Polar residues" evidence="1">
    <location>
        <begin position="659"/>
        <end position="677"/>
    </location>
</feature>
<keyword evidence="2" id="KW-1185">Reference proteome</keyword>
<accession>A0ABM0JMX7</accession>
<feature type="compositionally biased region" description="Basic residues" evidence="1">
    <location>
        <begin position="235"/>
        <end position="251"/>
    </location>
</feature>
<feature type="compositionally biased region" description="Acidic residues" evidence="1">
    <location>
        <begin position="1007"/>
        <end position="1022"/>
    </location>
</feature>
<feature type="region of interest" description="Disordered" evidence="1">
    <location>
        <begin position="991"/>
        <end position="1093"/>
    </location>
</feature>
<evidence type="ECO:0000256" key="1">
    <source>
        <dbReference type="SAM" id="MobiDB-lite"/>
    </source>
</evidence>
<feature type="compositionally biased region" description="Polar residues" evidence="1">
    <location>
        <begin position="120"/>
        <end position="136"/>
    </location>
</feature>
<dbReference type="RefSeq" id="XP_005097438.1">
    <property type="nucleotide sequence ID" value="XM_005097381.3"/>
</dbReference>
<feature type="compositionally biased region" description="Low complexity" evidence="1">
    <location>
        <begin position="364"/>
        <end position="381"/>
    </location>
</feature>
<protein>
    <submittedName>
        <fullName evidence="3">Nucleolar and coiled-body phosphoprotein 1</fullName>
    </submittedName>
</protein>
<organism evidence="2 3">
    <name type="scientific">Aplysia californica</name>
    <name type="common">California sea hare</name>
    <dbReference type="NCBI Taxonomy" id="6500"/>
    <lineage>
        <taxon>Eukaryota</taxon>
        <taxon>Metazoa</taxon>
        <taxon>Spiralia</taxon>
        <taxon>Lophotrochozoa</taxon>
        <taxon>Mollusca</taxon>
        <taxon>Gastropoda</taxon>
        <taxon>Heterobranchia</taxon>
        <taxon>Euthyneura</taxon>
        <taxon>Tectipleura</taxon>
        <taxon>Aplysiida</taxon>
        <taxon>Aplysioidea</taxon>
        <taxon>Aplysiidae</taxon>
        <taxon>Aplysia</taxon>
    </lineage>
</organism>
<feature type="compositionally biased region" description="Basic residues" evidence="1">
    <location>
        <begin position="321"/>
        <end position="335"/>
    </location>
</feature>
<feature type="compositionally biased region" description="Low complexity" evidence="1">
    <location>
        <begin position="401"/>
        <end position="417"/>
    </location>
</feature>
<proteinExistence type="predicted"/>
<feature type="compositionally biased region" description="Low complexity" evidence="1">
    <location>
        <begin position="479"/>
        <end position="499"/>
    </location>
</feature>
<evidence type="ECO:0000313" key="2">
    <source>
        <dbReference type="Proteomes" id="UP000694888"/>
    </source>
</evidence>
<feature type="compositionally biased region" description="Acidic residues" evidence="1">
    <location>
        <begin position="1043"/>
        <end position="1062"/>
    </location>
</feature>
<feature type="compositionally biased region" description="Basic and acidic residues" evidence="1">
    <location>
        <begin position="584"/>
        <end position="595"/>
    </location>
</feature>